<evidence type="ECO:0000256" key="1">
    <source>
        <dbReference type="SAM" id="MobiDB-lite"/>
    </source>
</evidence>
<keyword evidence="3" id="KW-1185">Reference proteome</keyword>
<dbReference type="Proteomes" id="UP000016930">
    <property type="component" value="Unassembled WGS sequence"/>
</dbReference>
<gene>
    <name evidence="2" type="ORF">CERSUDRAFT_111748</name>
</gene>
<dbReference type="AlphaFoldDB" id="M2RKX8"/>
<feature type="region of interest" description="Disordered" evidence="1">
    <location>
        <begin position="1"/>
        <end position="29"/>
    </location>
</feature>
<accession>M2RKX8</accession>
<dbReference type="HOGENOM" id="CLU_021646_0_0_1"/>
<organism evidence="2 3">
    <name type="scientific">Ceriporiopsis subvermispora (strain B)</name>
    <name type="common">White-rot fungus</name>
    <name type="synonym">Gelatoporia subvermispora</name>
    <dbReference type="NCBI Taxonomy" id="914234"/>
    <lineage>
        <taxon>Eukaryota</taxon>
        <taxon>Fungi</taxon>
        <taxon>Dikarya</taxon>
        <taxon>Basidiomycota</taxon>
        <taxon>Agaricomycotina</taxon>
        <taxon>Agaricomycetes</taxon>
        <taxon>Polyporales</taxon>
        <taxon>Gelatoporiaceae</taxon>
        <taxon>Gelatoporia</taxon>
    </lineage>
</organism>
<protein>
    <submittedName>
        <fullName evidence="2">Uncharacterized protein</fullName>
    </submittedName>
</protein>
<feature type="compositionally biased region" description="Low complexity" evidence="1">
    <location>
        <begin position="14"/>
        <end position="29"/>
    </location>
</feature>
<name>M2RKX8_CERS8</name>
<reference evidence="2 3" key="1">
    <citation type="journal article" date="2012" name="Proc. Natl. Acad. Sci. U.S.A.">
        <title>Comparative genomics of Ceriporiopsis subvermispora and Phanerochaete chrysosporium provide insight into selective ligninolysis.</title>
        <authorList>
            <person name="Fernandez-Fueyo E."/>
            <person name="Ruiz-Duenas F.J."/>
            <person name="Ferreira P."/>
            <person name="Floudas D."/>
            <person name="Hibbett D.S."/>
            <person name="Canessa P."/>
            <person name="Larrondo L.F."/>
            <person name="James T.Y."/>
            <person name="Seelenfreund D."/>
            <person name="Lobos S."/>
            <person name="Polanco R."/>
            <person name="Tello M."/>
            <person name="Honda Y."/>
            <person name="Watanabe T."/>
            <person name="Watanabe T."/>
            <person name="Ryu J.S."/>
            <person name="Kubicek C.P."/>
            <person name="Schmoll M."/>
            <person name="Gaskell J."/>
            <person name="Hammel K.E."/>
            <person name="St John F.J."/>
            <person name="Vanden Wymelenberg A."/>
            <person name="Sabat G."/>
            <person name="Splinter BonDurant S."/>
            <person name="Syed K."/>
            <person name="Yadav J.S."/>
            <person name="Doddapaneni H."/>
            <person name="Subramanian V."/>
            <person name="Lavin J.L."/>
            <person name="Oguiza J.A."/>
            <person name="Perez G."/>
            <person name="Pisabarro A.G."/>
            <person name="Ramirez L."/>
            <person name="Santoyo F."/>
            <person name="Master E."/>
            <person name="Coutinho P.M."/>
            <person name="Henrissat B."/>
            <person name="Lombard V."/>
            <person name="Magnuson J.K."/>
            <person name="Kuees U."/>
            <person name="Hori C."/>
            <person name="Igarashi K."/>
            <person name="Samejima M."/>
            <person name="Held B.W."/>
            <person name="Barry K.W."/>
            <person name="LaButti K.M."/>
            <person name="Lapidus A."/>
            <person name="Lindquist E.A."/>
            <person name="Lucas S.M."/>
            <person name="Riley R."/>
            <person name="Salamov A.A."/>
            <person name="Hoffmeister D."/>
            <person name="Schwenk D."/>
            <person name="Hadar Y."/>
            <person name="Yarden O."/>
            <person name="de Vries R.P."/>
            <person name="Wiebenga A."/>
            <person name="Stenlid J."/>
            <person name="Eastwood D."/>
            <person name="Grigoriev I.V."/>
            <person name="Berka R.M."/>
            <person name="Blanchette R.A."/>
            <person name="Kersten P."/>
            <person name="Martinez A.T."/>
            <person name="Vicuna R."/>
            <person name="Cullen D."/>
        </authorList>
    </citation>
    <scope>NUCLEOTIDE SEQUENCE [LARGE SCALE GENOMIC DNA]</scope>
    <source>
        <strain evidence="2 3">B</strain>
    </source>
</reference>
<sequence>MSAVVRVHHRERGSGSCRTSRTAGSTTSALRSRTRSSLRVCSTAACWSRPCASGDELSVNLAANASKAGLEHCRDTGGTFDPTSDTQVEEQEDELDTPVFPEECEGYFEYANVPWDWLVDLSGIRANQRLVARWNFTDAWLEEQLDIAANETYALSDLDRSEFSFQDSIPRMKPSARKFRECIYIPTPAEYPGRLPQLGTLFSSARPHFENRENAELLKRVRQAMAFVNAPLRTAADATRDTIGEPYLAAHVRVGDGLFEENSAETVRRIWWWFLRALGHMDSKILALERTLLADELDGADWDPDMRAPPEIAPDGPALRTPHPPLPALPRARGRRLQCPAPLHTGATLRALNTPLFLATDAHDPRTHPLLEPLVRTFPCAFFLRDFGRATAPLARLESGEDGVRLGPFLMPFLDAMVAGRAWAVVGTEGSTFSTFVEDVLW</sequence>
<feature type="compositionally biased region" description="Basic residues" evidence="1">
    <location>
        <begin position="1"/>
        <end position="11"/>
    </location>
</feature>
<feature type="region of interest" description="Disordered" evidence="1">
    <location>
        <begin position="311"/>
        <end position="332"/>
    </location>
</feature>
<evidence type="ECO:0000313" key="3">
    <source>
        <dbReference type="Proteomes" id="UP000016930"/>
    </source>
</evidence>
<dbReference type="OrthoDB" id="1882547at2759"/>
<evidence type="ECO:0000313" key="2">
    <source>
        <dbReference type="EMBL" id="EMD39441.1"/>
    </source>
</evidence>
<dbReference type="EMBL" id="KB445793">
    <property type="protein sequence ID" value="EMD39441.1"/>
    <property type="molecule type" value="Genomic_DNA"/>
</dbReference>
<dbReference type="STRING" id="914234.M2RKX8"/>
<proteinExistence type="predicted"/>